<gene>
    <name evidence="9" type="ORF">AB7A72_00650</name>
</gene>
<feature type="compositionally biased region" description="Low complexity" evidence="8">
    <location>
        <begin position="439"/>
        <end position="449"/>
    </location>
</feature>
<evidence type="ECO:0000256" key="8">
    <source>
        <dbReference type="SAM" id="MobiDB-lite"/>
    </source>
</evidence>
<dbReference type="HAMAP" id="MF_00672">
    <property type="entry name" value="UPF0761"/>
    <property type="match status" value="1"/>
</dbReference>
<reference evidence="9 10" key="1">
    <citation type="journal article" date="2016" name="Int. J. Syst. Evol. Microbiol.">
        <title>Description of Comamonas sediminis sp. nov., isolated from lagoon sediments.</title>
        <authorList>
            <person name="Subhash Y."/>
            <person name="Bang J.J."/>
            <person name="You T.H."/>
            <person name="Lee S.S."/>
        </authorList>
    </citation>
    <scope>NUCLEOTIDE SEQUENCE [LARGE SCALE GENOMIC DNA]</scope>
    <source>
        <strain evidence="9 10">JCM 31169</strain>
    </source>
</reference>
<dbReference type="InterPro" id="IPR017039">
    <property type="entry name" value="Virul_fac_BrkB"/>
</dbReference>
<proteinExistence type="inferred from homology"/>
<keyword evidence="10" id="KW-1185">Reference proteome</keyword>
<feature type="region of interest" description="Disordered" evidence="8">
    <location>
        <begin position="435"/>
        <end position="465"/>
    </location>
</feature>
<feature type="transmembrane region" description="Helical" evidence="7">
    <location>
        <begin position="272"/>
        <end position="291"/>
    </location>
</feature>
<protein>
    <recommendedName>
        <fullName evidence="7">UPF0761 membrane protein AB7A72_00650</fullName>
    </recommendedName>
</protein>
<accession>A0ABV4AW89</accession>
<organism evidence="9 10">
    <name type="scientific">Comamonas sediminis</name>
    <dbReference type="NCBI Taxonomy" id="1783360"/>
    <lineage>
        <taxon>Bacteria</taxon>
        <taxon>Pseudomonadati</taxon>
        <taxon>Pseudomonadota</taxon>
        <taxon>Betaproteobacteria</taxon>
        <taxon>Burkholderiales</taxon>
        <taxon>Comamonadaceae</taxon>
        <taxon>Comamonas</taxon>
    </lineage>
</organism>
<comment type="similarity">
    <text evidence="7">Belongs to the UPF0761 family.</text>
</comment>
<feature type="transmembrane region" description="Helical" evidence="7">
    <location>
        <begin position="230"/>
        <end position="252"/>
    </location>
</feature>
<dbReference type="Proteomes" id="UP001562178">
    <property type="component" value="Unassembled WGS sequence"/>
</dbReference>
<keyword evidence="5 7" id="KW-1133">Transmembrane helix</keyword>
<feature type="transmembrane region" description="Helical" evidence="7">
    <location>
        <begin position="118"/>
        <end position="137"/>
    </location>
</feature>
<evidence type="ECO:0000256" key="3">
    <source>
        <dbReference type="ARBA" id="ARBA00022519"/>
    </source>
</evidence>
<evidence type="ECO:0000256" key="5">
    <source>
        <dbReference type="ARBA" id="ARBA00022989"/>
    </source>
</evidence>
<comment type="caution">
    <text evidence="9">The sequence shown here is derived from an EMBL/GenBank/DDBJ whole genome shotgun (WGS) entry which is preliminary data.</text>
</comment>
<keyword evidence="6 7" id="KW-0472">Membrane</keyword>
<evidence type="ECO:0000256" key="2">
    <source>
        <dbReference type="ARBA" id="ARBA00022475"/>
    </source>
</evidence>
<dbReference type="NCBIfam" id="TIGR00765">
    <property type="entry name" value="yihY_not_rbn"/>
    <property type="match status" value="1"/>
</dbReference>
<evidence type="ECO:0000256" key="4">
    <source>
        <dbReference type="ARBA" id="ARBA00022692"/>
    </source>
</evidence>
<evidence type="ECO:0000256" key="1">
    <source>
        <dbReference type="ARBA" id="ARBA00004651"/>
    </source>
</evidence>
<feature type="transmembrane region" description="Helical" evidence="7">
    <location>
        <begin position="194"/>
        <end position="218"/>
    </location>
</feature>
<feature type="transmembrane region" description="Helical" evidence="7">
    <location>
        <begin position="158"/>
        <end position="182"/>
    </location>
</feature>
<dbReference type="InterPro" id="IPR023679">
    <property type="entry name" value="UPF0761_bac"/>
</dbReference>
<name>A0ABV4AW89_9BURK</name>
<dbReference type="Pfam" id="PF03631">
    <property type="entry name" value="Virul_fac_BrkB"/>
    <property type="match status" value="1"/>
</dbReference>
<evidence type="ECO:0000313" key="9">
    <source>
        <dbReference type="EMBL" id="MEY2249499.1"/>
    </source>
</evidence>
<sequence length="465" mass="51465">MYVSDEKNAASLQVHRRQGWALWWQQFAAFPWRNTVNTLRTRFGEDRLGLTASSLTFTTMLALVPFFTVALALLTAFPMFATVEAQLQRWLIESLIPSTIASQVLGYITQFASKASRLGLAGLSFLLVTALALILTMDRTLNNIWRVRQLRPLGQRVLIYWAAMSLGPLVLASSLVLTSSVVAASRSAFGELPYLIRLAFDSLEFVLLASGVTAMYRYVPNTHVRWRDALAGGLFVAVGIEVAKKVLTLYLVHVPTYSTIYGTFATLPILLIWIYVAWVIVLLGAVVAAYLPSLLAGVARLPLAQSWDFQLALECLRALNLMRYQPEKGLYLHQLATRLQVEDVQLHRALDVLCQLDWVGAVVDVDERRTGTGAPESQHDMRYVLLIEPAQTLAAPLVAALMLDRNEATEPLWWHSGLDQMVLIALLERRQRLPDAAPEPELQAPAQALGPGPGDEGDQAVPAKA</sequence>
<evidence type="ECO:0000313" key="10">
    <source>
        <dbReference type="Proteomes" id="UP001562178"/>
    </source>
</evidence>
<evidence type="ECO:0000256" key="7">
    <source>
        <dbReference type="HAMAP-Rule" id="MF_00672"/>
    </source>
</evidence>
<keyword evidence="2 7" id="KW-1003">Cell membrane</keyword>
<dbReference type="RefSeq" id="WP_369458683.1">
    <property type="nucleotide sequence ID" value="NZ_JBGBDC010000001.1"/>
</dbReference>
<dbReference type="PANTHER" id="PTHR30213">
    <property type="entry name" value="INNER MEMBRANE PROTEIN YHJD"/>
    <property type="match status" value="1"/>
</dbReference>
<dbReference type="PANTHER" id="PTHR30213:SF0">
    <property type="entry name" value="UPF0761 MEMBRANE PROTEIN YIHY"/>
    <property type="match status" value="1"/>
</dbReference>
<evidence type="ECO:0000256" key="6">
    <source>
        <dbReference type="ARBA" id="ARBA00023136"/>
    </source>
</evidence>
<comment type="subcellular location">
    <subcellularLocation>
        <location evidence="1 7">Cell membrane</location>
        <topology evidence="1 7">Multi-pass membrane protein</topology>
    </subcellularLocation>
</comment>
<dbReference type="EMBL" id="JBGBDC010000001">
    <property type="protein sequence ID" value="MEY2249499.1"/>
    <property type="molecule type" value="Genomic_DNA"/>
</dbReference>
<feature type="transmembrane region" description="Helical" evidence="7">
    <location>
        <begin position="90"/>
        <end position="112"/>
    </location>
</feature>
<feature type="transmembrane region" description="Helical" evidence="7">
    <location>
        <begin position="60"/>
        <end position="83"/>
    </location>
</feature>
<keyword evidence="4 7" id="KW-0812">Transmembrane</keyword>
<keyword evidence="3" id="KW-0997">Cell inner membrane</keyword>